<gene>
    <name evidence="5" type="ORF">X474_17990</name>
</gene>
<evidence type="ECO:0000259" key="4">
    <source>
        <dbReference type="PROSITE" id="PS50995"/>
    </source>
</evidence>
<dbReference type="InterPro" id="IPR000835">
    <property type="entry name" value="HTH_MarR-typ"/>
</dbReference>
<dbReference type="PANTHER" id="PTHR42756">
    <property type="entry name" value="TRANSCRIPTIONAL REGULATOR, MARR"/>
    <property type="match status" value="1"/>
</dbReference>
<dbReference type="STRING" id="1429043.X474_17990"/>
<evidence type="ECO:0000313" key="5">
    <source>
        <dbReference type="EMBL" id="KIX12675.1"/>
    </source>
</evidence>
<reference evidence="5 6" key="1">
    <citation type="submission" date="2013-11" db="EMBL/GenBank/DDBJ databases">
        <title>Metagenomic analysis of a methanogenic consortium involved in long chain n-alkane degradation.</title>
        <authorList>
            <person name="Davidova I.A."/>
            <person name="Callaghan A.V."/>
            <person name="Wawrik B."/>
            <person name="Pruitt S."/>
            <person name="Marks C."/>
            <person name="Duncan K.E."/>
            <person name="Suflita J.M."/>
        </authorList>
    </citation>
    <scope>NUCLEOTIDE SEQUENCE [LARGE SCALE GENOMIC DNA]</scope>
    <source>
        <strain evidence="5 6">SPR</strain>
    </source>
</reference>
<dbReference type="GO" id="GO:0003700">
    <property type="term" value="F:DNA-binding transcription factor activity"/>
    <property type="evidence" value="ECO:0007669"/>
    <property type="project" value="InterPro"/>
</dbReference>
<evidence type="ECO:0000256" key="2">
    <source>
        <dbReference type="ARBA" id="ARBA00023125"/>
    </source>
</evidence>
<dbReference type="RefSeq" id="WP_052515299.1">
    <property type="nucleotide sequence ID" value="NZ_AZAC01000027.1"/>
</dbReference>
<evidence type="ECO:0000313" key="6">
    <source>
        <dbReference type="Proteomes" id="UP000032233"/>
    </source>
</evidence>
<sequence>MDNLVRLFDLIVVLARRRYHAAEHHFKVLGLNHTKANLLTLLDREGGVATQEELSNLIFLDRSNAGRALKCLEEQGYVERRKNTGDKRTNLVQITTKGSKAVIDISRLKKRIIKSVSGELSDEQAGRIMEMLEKTLKAEK</sequence>
<dbReference type="AlphaFoldDB" id="A0A0D2JT59"/>
<name>A0A0D2JT59_9BACT</name>
<dbReference type="SUPFAM" id="SSF46785">
    <property type="entry name" value="Winged helix' DNA-binding domain"/>
    <property type="match status" value="1"/>
</dbReference>
<dbReference type="InterPro" id="IPR023187">
    <property type="entry name" value="Tscrpt_reg_MarR-type_CS"/>
</dbReference>
<dbReference type="SMART" id="SM00347">
    <property type="entry name" value="HTH_MARR"/>
    <property type="match status" value="1"/>
</dbReference>
<accession>A0A0D2JT59</accession>
<dbReference type="Pfam" id="PF12802">
    <property type="entry name" value="MarR_2"/>
    <property type="match status" value="1"/>
</dbReference>
<dbReference type="Proteomes" id="UP000032233">
    <property type="component" value="Unassembled WGS sequence"/>
</dbReference>
<dbReference type="PROSITE" id="PS01117">
    <property type="entry name" value="HTH_MARR_1"/>
    <property type="match status" value="1"/>
</dbReference>
<dbReference type="EMBL" id="AZAC01000027">
    <property type="protein sequence ID" value="KIX12675.1"/>
    <property type="molecule type" value="Genomic_DNA"/>
</dbReference>
<keyword evidence="1" id="KW-0805">Transcription regulation</keyword>
<protein>
    <recommendedName>
        <fullName evidence="4">HTH marR-type domain-containing protein</fullName>
    </recommendedName>
</protein>
<evidence type="ECO:0000256" key="3">
    <source>
        <dbReference type="ARBA" id="ARBA00023163"/>
    </source>
</evidence>
<organism evidence="5 6">
    <name type="scientific">Dethiosulfatarculus sandiegensis</name>
    <dbReference type="NCBI Taxonomy" id="1429043"/>
    <lineage>
        <taxon>Bacteria</taxon>
        <taxon>Pseudomonadati</taxon>
        <taxon>Thermodesulfobacteriota</taxon>
        <taxon>Desulfarculia</taxon>
        <taxon>Desulfarculales</taxon>
        <taxon>Desulfarculaceae</taxon>
        <taxon>Dethiosulfatarculus</taxon>
    </lineage>
</organism>
<dbReference type="GO" id="GO:0003677">
    <property type="term" value="F:DNA binding"/>
    <property type="evidence" value="ECO:0007669"/>
    <property type="project" value="UniProtKB-KW"/>
</dbReference>
<keyword evidence="6" id="KW-1185">Reference proteome</keyword>
<proteinExistence type="predicted"/>
<evidence type="ECO:0000256" key="1">
    <source>
        <dbReference type="ARBA" id="ARBA00023015"/>
    </source>
</evidence>
<dbReference type="PRINTS" id="PR00598">
    <property type="entry name" value="HTHMARR"/>
</dbReference>
<dbReference type="PANTHER" id="PTHR42756:SF1">
    <property type="entry name" value="TRANSCRIPTIONAL REPRESSOR OF EMRAB OPERON"/>
    <property type="match status" value="1"/>
</dbReference>
<feature type="domain" description="HTH marR-type" evidence="4">
    <location>
        <begin position="1"/>
        <end position="137"/>
    </location>
</feature>
<comment type="caution">
    <text evidence="5">The sequence shown here is derived from an EMBL/GenBank/DDBJ whole genome shotgun (WGS) entry which is preliminary data.</text>
</comment>
<dbReference type="Gene3D" id="1.10.10.10">
    <property type="entry name" value="Winged helix-like DNA-binding domain superfamily/Winged helix DNA-binding domain"/>
    <property type="match status" value="1"/>
</dbReference>
<dbReference type="PROSITE" id="PS50995">
    <property type="entry name" value="HTH_MARR_2"/>
    <property type="match status" value="1"/>
</dbReference>
<dbReference type="OrthoDB" id="195851at2"/>
<keyword evidence="3" id="KW-0804">Transcription</keyword>
<dbReference type="InterPro" id="IPR036388">
    <property type="entry name" value="WH-like_DNA-bd_sf"/>
</dbReference>
<dbReference type="InParanoid" id="A0A0D2JT59"/>
<keyword evidence="2" id="KW-0238">DNA-binding</keyword>
<dbReference type="InterPro" id="IPR036390">
    <property type="entry name" value="WH_DNA-bd_sf"/>
</dbReference>